<accession>A0A7W9FM10</accession>
<dbReference type="Gene3D" id="3.30.465.10">
    <property type="match status" value="2"/>
</dbReference>
<dbReference type="InterPro" id="IPR016167">
    <property type="entry name" value="FAD-bd_PCMH_sub1"/>
</dbReference>
<dbReference type="SUPFAM" id="SSF56176">
    <property type="entry name" value="FAD-binding/transporter-associated domain-like"/>
    <property type="match status" value="1"/>
</dbReference>
<dbReference type="InterPro" id="IPR036683">
    <property type="entry name" value="CO_DH_flav_C_dom_sf"/>
</dbReference>
<dbReference type="Gene3D" id="3.30.390.50">
    <property type="entry name" value="CO dehydrogenase flavoprotein, C-terminal domain"/>
    <property type="match status" value="1"/>
</dbReference>
<gene>
    <name evidence="4" type="ORF">GGQ63_002187</name>
</gene>
<dbReference type="InterPro" id="IPR016166">
    <property type="entry name" value="FAD-bd_PCMH"/>
</dbReference>
<dbReference type="PANTHER" id="PTHR42659">
    <property type="entry name" value="XANTHINE DEHYDROGENASE SUBUNIT C-RELATED"/>
    <property type="match status" value="1"/>
</dbReference>
<dbReference type="InterPro" id="IPR051312">
    <property type="entry name" value="Diverse_Substr_Oxidored"/>
</dbReference>
<keyword evidence="2" id="KW-0274">FAD</keyword>
<comment type="caution">
    <text evidence="4">The sequence shown here is derived from an EMBL/GenBank/DDBJ whole genome shotgun (WGS) entry which is preliminary data.</text>
</comment>
<evidence type="ECO:0000256" key="1">
    <source>
        <dbReference type="ARBA" id="ARBA00022630"/>
    </source>
</evidence>
<dbReference type="Proteomes" id="UP000523821">
    <property type="component" value="Unassembled WGS sequence"/>
</dbReference>
<dbReference type="Pfam" id="PF00941">
    <property type="entry name" value="FAD_binding_5"/>
    <property type="match status" value="1"/>
</dbReference>
<proteinExistence type="predicted"/>
<evidence type="ECO:0000259" key="3">
    <source>
        <dbReference type="PROSITE" id="PS51387"/>
    </source>
</evidence>
<keyword evidence="5" id="KW-1185">Reference proteome</keyword>
<feature type="domain" description="FAD-binding PCMH-type" evidence="3">
    <location>
        <begin position="1"/>
        <end position="217"/>
    </location>
</feature>
<dbReference type="GO" id="GO:0004854">
    <property type="term" value="F:xanthine dehydrogenase activity"/>
    <property type="evidence" value="ECO:0007669"/>
    <property type="project" value="UniProtKB-EC"/>
</dbReference>
<keyword evidence="4" id="KW-0560">Oxidoreductase</keyword>
<dbReference type="Gene3D" id="3.30.43.10">
    <property type="entry name" value="Uridine Diphospho-n-acetylenolpyruvylglucosamine Reductase, domain 2"/>
    <property type="match status" value="1"/>
</dbReference>
<organism evidence="4 5">
    <name type="scientific">Prosthecomicrobium pneumaticum</name>
    <dbReference type="NCBI Taxonomy" id="81895"/>
    <lineage>
        <taxon>Bacteria</taxon>
        <taxon>Pseudomonadati</taxon>
        <taxon>Pseudomonadota</taxon>
        <taxon>Alphaproteobacteria</taxon>
        <taxon>Hyphomicrobiales</taxon>
        <taxon>Kaistiaceae</taxon>
        <taxon>Prosthecomicrobium</taxon>
    </lineage>
</organism>
<dbReference type="SMART" id="SM01092">
    <property type="entry name" value="CO_deh_flav_C"/>
    <property type="match status" value="1"/>
</dbReference>
<reference evidence="4 5" key="1">
    <citation type="submission" date="2020-08" db="EMBL/GenBank/DDBJ databases">
        <title>Genomic Encyclopedia of Type Strains, Phase IV (KMG-IV): sequencing the most valuable type-strain genomes for metagenomic binning, comparative biology and taxonomic classification.</title>
        <authorList>
            <person name="Goeker M."/>
        </authorList>
    </citation>
    <scope>NUCLEOTIDE SEQUENCE [LARGE SCALE GENOMIC DNA]</scope>
    <source>
        <strain evidence="4 5">DSM 16268</strain>
    </source>
</reference>
<dbReference type="InterPro" id="IPR005107">
    <property type="entry name" value="CO_DH_flav_C"/>
</dbReference>
<dbReference type="InterPro" id="IPR016169">
    <property type="entry name" value="FAD-bd_PCMH_sub2"/>
</dbReference>
<dbReference type="PROSITE" id="PS51387">
    <property type="entry name" value="FAD_PCMH"/>
    <property type="match status" value="1"/>
</dbReference>
<protein>
    <submittedName>
        <fullName evidence="4">Xanthine dehydrogenase YagS FAD-binding subunit</fullName>
        <ecNumber evidence="4">1.17.1.4</ecNumber>
    </submittedName>
</protein>
<dbReference type="AlphaFoldDB" id="A0A7W9FM10"/>
<keyword evidence="1" id="KW-0285">Flavoprotein</keyword>
<sequence length="347" mass="35249">MRRFAYLRPARLEEALAAAAEPETAWLAGGTNLVELMKRGVARPARLVDLAGLEDLATITPLAAGGLSIGAAVRNADLARHPVILRDAPILAEAVLSAAAPQIRNRATTAGNLLQAPRCAGFLDPGAACNRRAAGSGCAARGGDGRDAAVLGATEACIAVHPSDLAVPLVALDARLRVAGRDGERTIALGTLYGADGASTLPPGELVRAVLLPAEAAGFAGHARYLKLRERTSFAFALVSAAAALRIAGGRIVAARVALGGVAPRPWRPAEAEAVLAGAVPTDALFRAAADAALAAARPIAENGFKIELARRVLVRALTLALRGTPARVPALAASPFAPAGEGARHG</sequence>
<evidence type="ECO:0000313" key="4">
    <source>
        <dbReference type="EMBL" id="MBB5753121.1"/>
    </source>
</evidence>
<dbReference type="InterPro" id="IPR036318">
    <property type="entry name" value="FAD-bd_PCMH-like_sf"/>
</dbReference>
<dbReference type="EC" id="1.17.1.4" evidence="4"/>
<dbReference type="SUPFAM" id="SSF55447">
    <property type="entry name" value="CO dehydrogenase flavoprotein C-terminal domain-like"/>
    <property type="match status" value="1"/>
</dbReference>
<dbReference type="GO" id="GO:0071949">
    <property type="term" value="F:FAD binding"/>
    <property type="evidence" value="ECO:0007669"/>
    <property type="project" value="InterPro"/>
</dbReference>
<evidence type="ECO:0000256" key="2">
    <source>
        <dbReference type="ARBA" id="ARBA00022827"/>
    </source>
</evidence>
<dbReference type="EMBL" id="JACHOO010000004">
    <property type="protein sequence ID" value="MBB5753121.1"/>
    <property type="molecule type" value="Genomic_DNA"/>
</dbReference>
<dbReference type="Pfam" id="PF03450">
    <property type="entry name" value="CO_deh_flav_C"/>
    <property type="match status" value="1"/>
</dbReference>
<dbReference type="RefSeq" id="WP_183855639.1">
    <property type="nucleotide sequence ID" value="NZ_JACHOO010000004.1"/>
</dbReference>
<evidence type="ECO:0000313" key="5">
    <source>
        <dbReference type="Proteomes" id="UP000523821"/>
    </source>
</evidence>
<name>A0A7W9FM10_9HYPH</name>
<dbReference type="InterPro" id="IPR002346">
    <property type="entry name" value="Mopterin_DH_FAD-bd"/>
</dbReference>
<dbReference type="PANTHER" id="PTHR42659:SF9">
    <property type="entry name" value="XANTHINE DEHYDROGENASE FAD-BINDING SUBUNIT XDHB-RELATED"/>
    <property type="match status" value="1"/>
</dbReference>